<evidence type="ECO:0000256" key="1">
    <source>
        <dbReference type="ARBA" id="ARBA00022468"/>
    </source>
</evidence>
<feature type="region of interest" description="Disordered" evidence="2">
    <location>
        <begin position="138"/>
        <end position="158"/>
    </location>
</feature>
<dbReference type="GO" id="GO:0005737">
    <property type="term" value="C:cytoplasm"/>
    <property type="evidence" value="ECO:0007669"/>
    <property type="project" value="TreeGrafter"/>
</dbReference>
<reference evidence="5" key="1">
    <citation type="submission" date="2022-11" db="UniProtKB">
        <authorList>
            <consortium name="WormBaseParasite"/>
        </authorList>
    </citation>
    <scope>IDENTIFICATION</scope>
</reference>
<dbReference type="PROSITE" id="PS50238">
    <property type="entry name" value="RHOGAP"/>
    <property type="match status" value="1"/>
</dbReference>
<dbReference type="WBParaSite" id="Minc3s06326g39666">
    <property type="protein sequence ID" value="Minc3s06326g39666"/>
    <property type="gene ID" value="Minc3s06326g39666"/>
</dbReference>
<keyword evidence="1" id="KW-0343">GTPase activation</keyword>
<evidence type="ECO:0000313" key="5">
    <source>
        <dbReference type="WBParaSite" id="Minc3s06326g39666"/>
    </source>
</evidence>
<name>A0A914NP87_MELIC</name>
<dbReference type="Proteomes" id="UP000887563">
    <property type="component" value="Unplaced"/>
</dbReference>
<proteinExistence type="predicted"/>
<protein>
    <submittedName>
        <fullName evidence="5">Rho-GAP domain-containing protein</fullName>
    </submittedName>
</protein>
<dbReference type="AlphaFoldDB" id="A0A914NP87"/>
<organism evidence="4 5">
    <name type="scientific">Meloidogyne incognita</name>
    <name type="common">Southern root-knot nematode worm</name>
    <name type="synonym">Oxyuris incognita</name>
    <dbReference type="NCBI Taxonomy" id="6306"/>
    <lineage>
        <taxon>Eukaryota</taxon>
        <taxon>Metazoa</taxon>
        <taxon>Ecdysozoa</taxon>
        <taxon>Nematoda</taxon>
        <taxon>Chromadorea</taxon>
        <taxon>Rhabditida</taxon>
        <taxon>Tylenchina</taxon>
        <taxon>Tylenchomorpha</taxon>
        <taxon>Tylenchoidea</taxon>
        <taxon>Meloidogynidae</taxon>
        <taxon>Meloidogyninae</taxon>
        <taxon>Meloidogyne</taxon>
        <taxon>Meloidogyne incognita group</taxon>
    </lineage>
</organism>
<evidence type="ECO:0000259" key="3">
    <source>
        <dbReference type="PROSITE" id="PS50238"/>
    </source>
</evidence>
<dbReference type="InterPro" id="IPR008936">
    <property type="entry name" value="Rho_GTPase_activation_prot"/>
</dbReference>
<evidence type="ECO:0000256" key="2">
    <source>
        <dbReference type="SAM" id="MobiDB-lite"/>
    </source>
</evidence>
<dbReference type="Pfam" id="PF00620">
    <property type="entry name" value="RhoGAP"/>
    <property type="match status" value="1"/>
</dbReference>
<dbReference type="InterPro" id="IPR000198">
    <property type="entry name" value="RhoGAP_dom"/>
</dbReference>
<dbReference type="SUPFAM" id="SSF48350">
    <property type="entry name" value="GTPase activation domain, GAP"/>
    <property type="match status" value="1"/>
</dbReference>
<dbReference type="Gene3D" id="1.10.555.10">
    <property type="entry name" value="Rho GTPase activation protein"/>
    <property type="match status" value="1"/>
</dbReference>
<accession>A0A914NP87</accession>
<dbReference type="InterPro" id="IPR050729">
    <property type="entry name" value="Rho-GAP"/>
</dbReference>
<sequence length="199" mass="23017">RVETDKETSRTVKKLCTFLVPIDRASSIYSRRFWAFFPRNMKLKSYGASKFAKNRGDKERKSLVTVCIEGYSGSKKFKCIDDLLNKLPQVNKQTLRVLILHLNKVATHSGKNRMQIHNLAIIFGPSMFCSDERNFKTTQDKGKSNNIGKRKTVDKRQEEVQNQPLIVEPTQNLAFRMITYGQILEFILTEAERLTILKN</sequence>
<evidence type="ECO:0000313" key="4">
    <source>
        <dbReference type="Proteomes" id="UP000887563"/>
    </source>
</evidence>
<dbReference type="GO" id="GO:0007165">
    <property type="term" value="P:signal transduction"/>
    <property type="evidence" value="ECO:0007669"/>
    <property type="project" value="InterPro"/>
</dbReference>
<dbReference type="GO" id="GO:0005096">
    <property type="term" value="F:GTPase activator activity"/>
    <property type="evidence" value="ECO:0007669"/>
    <property type="project" value="UniProtKB-KW"/>
</dbReference>
<dbReference type="PANTHER" id="PTHR23176:SF129">
    <property type="entry name" value="RHO GTPASE ACTIVATING PROTEIN AT 16F, ISOFORM E-RELATED"/>
    <property type="match status" value="1"/>
</dbReference>
<feature type="domain" description="Rho-GAP" evidence="3">
    <location>
        <begin position="1"/>
        <end position="195"/>
    </location>
</feature>
<dbReference type="PANTHER" id="PTHR23176">
    <property type="entry name" value="RHO/RAC/CDC GTPASE-ACTIVATING PROTEIN"/>
    <property type="match status" value="1"/>
</dbReference>
<keyword evidence="4" id="KW-1185">Reference proteome</keyword>